<evidence type="ECO:0000313" key="7">
    <source>
        <dbReference type="EMBL" id="SES89314.1"/>
    </source>
</evidence>
<proteinExistence type="predicted"/>
<keyword evidence="3 5" id="KW-1133">Transmembrane helix</keyword>
<evidence type="ECO:0000313" key="8">
    <source>
        <dbReference type="Proteomes" id="UP000198618"/>
    </source>
</evidence>
<evidence type="ECO:0000256" key="3">
    <source>
        <dbReference type="ARBA" id="ARBA00022989"/>
    </source>
</evidence>
<feature type="transmembrane region" description="Helical" evidence="5">
    <location>
        <begin position="94"/>
        <end position="116"/>
    </location>
</feature>
<dbReference type="InterPro" id="IPR007016">
    <property type="entry name" value="O-antigen_ligase-rel_domated"/>
</dbReference>
<name>A0A1I0A6L2_9BACI</name>
<dbReference type="STRING" id="930131.SAMN05216389_10384"/>
<protein>
    <submittedName>
        <fullName evidence="7">O-antigen ligase</fullName>
    </submittedName>
</protein>
<reference evidence="7 8" key="1">
    <citation type="submission" date="2016-10" db="EMBL/GenBank/DDBJ databases">
        <authorList>
            <person name="de Groot N.N."/>
        </authorList>
    </citation>
    <scope>NUCLEOTIDE SEQUENCE [LARGE SCALE GENOMIC DNA]</scope>
    <source>
        <strain evidence="7 8">IBRC-M 10780</strain>
    </source>
</reference>
<evidence type="ECO:0000256" key="4">
    <source>
        <dbReference type="ARBA" id="ARBA00023136"/>
    </source>
</evidence>
<evidence type="ECO:0000256" key="2">
    <source>
        <dbReference type="ARBA" id="ARBA00022692"/>
    </source>
</evidence>
<comment type="subcellular location">
    <subcellularLocation>
        <location evidence="1">Membrane</location>
        <topology evidence="1">Multi-pass membrane protein</topology>
    </subcellularLocation>
</comment>
<dbReference type="GO" id="GO:0016020">
    <property type="term" value="C:membrane"/>
    <property type="evidence" value="ECO:0007669"/>
    <property type="project" value="UniProtKB-SubCell"/>
</dbReference>
<dbReference type="InterPro" id="IPR051533">
    <property type="entry name" value="WaaL-like"/>
</dbReference>
<dbReference type="GO" id="GO:0016874">
    <property type="term" value="F:ligase activity"/>
    <property type="evidence" value="ECO:0007669"/>
    <property type="project" value="UniProtKB-KW"/>
</dbReference>
<feature type="domain" description="O-antigen ligase-related" evidence="6">
    <location>
        <begin position="202"/>
        <end position="346"/>
    </location>
</feature>
<feature type="transmembrane region" description="Helical" evidence="5">
    <location>
        <begin position="369"/>
        <end position="385"/>
    </location>
</feature>
<feature type="transmembrane region" description="Helical" evidence="5">
    <location>
        <begin position="333"/>
        <end position="357"/>
    </location>
</feature>
<organism evidence="7 8">
    <name type="scientific">Oceanobacillus limi</name>
    <dbReference type="NCBI Taxonomy" id="930131"/>
    <lineage>
        <taxon>Bacteria</taxon>
        <taxon>Bacillati</taxon>
        <taxon>Bacillota</taxon>
        <taxon>Bacilli</taxon>
        <taxon>Bacillales</taxon>
        <taxon>Bacillaceae</taxon>
        <taxon>Oceanobacillus</taxon>
    </lineage>
</organism>
<dbReference type="Proteomes" id="UP000198618">
    <property type="component" value="Unassembled WGS sequence"/>
</dbReference>
<feature type="transmembrane region" description="Helical" evidence="5">
    <location>
        <begin position="69"/>
        <end position="88"/>
    </location>
</feature>
<feature type="transmembrane region" description="Helical" evidence="5">
    <location>
        <begin position="296"/>
        <end position="313"/>
    </location>
</feature>
<dbReference type="PANTHER" id="PTHR37422:SF17">
    <property type="entry name" value="O-ANTIGEN LIGASE"/>
    <property type="match status" value="1"/>
</dbReference>
<feature type="transmembrane region" description="Helical" evidence="5">
    <location>
        <begin position="7"/>
        <end position="24"/>
    </location>
</feature>
<evidence type="ECO:0000259" key="6">
    <source>
        <dbReference type="Pfam" id="PF04932"/>
    </source>
</evidence>
<dbReference type="RefSeq" id="WP_090867364.1">
    <property type="nucleotide sequence ID" value="NZ_FOHE01000003.1"/>
</dbReference>
<gene>
    <name evidence="7" type="ORF">SAMN05216389_10384</name>
</gene>
<dbReference type="PANTHER" id="PTHR37422">
    <property type="entry name" value="TEICHURONIC ACID BIOSYNTHESIS PROTEIN TUAE"/>
    <property type="match status" value="1"/>
</dbReference>
<feature type="transmembrane region" description="Helical" evidence="5">
    <location>
        <begin position="30"/>
        <end position="49"/>
    </location>
</feature>
<dbReference type="Pfam" id="PF04932">
    <property type="entry name" value="Wzy_C"/>
    <property type="match status" value="1"/>
</dbReference>
<feature type="transmembrane region" description="Helical" evidence="5">
    <location>
        <begin position="204"/>
        <end position="236"/>
    </location>
</feature>
<feature type="transmembrane region" description="Helical" evidence="5">
    <location>
        <begin position="174"/>
        <end position="192"/>
    </location>
</feature>
<dbReference type="OrthoDB" id="104748at2"/>
<dbReference type="AlphaFoldDB" id="A0A1I0A6L2"/>
<evidence type="ECO:0000256" key="5">
    <source>
        <dbReference type="SAM" id="Phobius"/>
    </source>
</evidence>
<keyword evidence="4 5" id="KW-0472">Membrane</keyword>
<feature type="transmembrane region" description="Helical" evidence="5">
    <location>
        <begin position="136"/>
        <end position="154"/>
    </location>
</feature>
<keyword evidence="2 5" id="KW-0812">Transmembrane</keyword>
<accession>A0A1I0A6L2</accession>
<dbReference type="EMBL" id="FOHE01000003">
    <property type="protein sequence ID" value="SES89314.1"/>
    <property type="molecule type" value="Genomic_DNA"/>
</dbReference>
<feature type="transmembrane region" description="Helical" evidence="5">
    <location>
        <begin position="242"/>
        <end position="262"/>
    </location>
</feature>
<keyword evidence="8" id="KW-1185">Reference proteome</keyword>
<keyword evidence="7" id="KW-0436">Ligase</keyword>
<evidence type="ECO:0000256" key="1">
    <source>
        <dbReference type="ARBA" id="ARBA00004141"/>
    </source>
</evidence>
<sequence>MRLSTKQIDFFLMGLFIFCLPFMFHLNLIIQLNASYSDILLIIILYWFIAKKENKETLSIVLKKYQLIILYFLLLIYFCIVSMANYVTNISIDFPYGVSAIIKLTINFLYVMVMLIFLEKYREELILFLLRWWKRAAVVIAILCIASVIFYQLGMDSGLTLGGRAQATLNDPNLAALYLIVSLSVIALASIYMRKAITINLSMVAVLIALFLTASRGGILSVAISVCVVLLLSFLSGRIKELIIFLSVVIFFFLIILWINHVSDAFLFAMERVGGVGTEGDGTSYRIFLWKSAFEMWVHNPFIGVGIGQFIAYSPEMFGFTFSNIPHNTYLSFLAETGILGFISFIWLPIYLVTKLVVGIGSSGEKKHFYLLIGILAVAIQALSINIENIRFVWVFLSLAYVIIEHKLEEQQ</sequence>